<comment type="subcellular location">
    <subcellularLocation>
        <location evidence="9">Cytoplasm</location>
    </subcellularLocation>
</comment>
<accession>E1QFB1</accession>
<dbReference type="InterPro" id="IPR045864">
    <property type="entry name" value="aa-tRNA-synth_II/BPL/LPL"/>
</dbReference>
<feature type="binding site" evidence="10">
    <location>
        <position position="130"/>
    </location>
    <ligand>
        <name>L-histidine</name>
        <dbReference type="ChEBI" id="CHEBI:57595"/>
    </ligand>
</feature>
<dbReference type="KEGG" id="dbr:Deba_0877"/>
<evidence type="ECO:0000256" key="3">
    <source>
        <dbReference type="ARBA" id="ARBA00022598"/>
    </source>
</evidence>
<feature type="binding site" evidence="10">
    <location>
        <position position="112"/>
    </location>
    <ligand>
        <name>L-histidine</name>
        <dbReference type="ChEBI" id="CHEBI:57595"/>
    </ligand>
</feature>
<keyword evidence="3 9" id="KW-0436">Ligase</keyword>
<dbReference type="NCBIfam" id="TIGR00442">
    <property type="entry name" value="hisS"/>
    <property type="match status" value="1"/>
</dbReference>
<dbReference type="SUPFAM" id="SSF55681">
    <property type="entry name" value="Class II aaRS and biotin synthetases"/>
    <property type="match status" value="1"/>
</dbReference>
<keyword evidence="13" id="KW-1185">Reference proteome</keyword>
<dbReference type="RefSeq" id="WP_013257701.1">
    <property type="nucleotide sequence ID" value="NC_014365.1"/>
</dbReference>
<dbReference type="Pfam" id="PF13393">
    <property type="entry name" value="tRNA-synt_His"/>
    <property type="match status" value="1"/>
</dbReference>
<keyword evidence="4 9" id="KW-0547">Nucleotide-binding</keyword>
<dbReference type="InterPro" id="IPR015807">
    <property type="entry name" value="His-tRNA-ligase"/>
</dbReference>
<dbReference type="CDD" id="cd00773">
    <property type="entry name" value="HisRS-like_core"/>
    <property type="match status" value="1"/>
</dbReference>
<dbReference type="EC" id="6.1.1.21" evidence="9"/>
<dbReference type="PROSITE" id="PS50862">
    <property type="entry name" value="AA_TRNA_LIGASE_II"/>
    <property type="match status" value="1"/>
</dbReference>
<protein>
    <recommendedName>
        <fullName evidence="9">Histidine--tRNA ligase</fullName>
        <ecNumber evidence="9">6.1.1.21</ecNumber>
    </recommendedName>
    <alternativeName>
        <fullName evidence="9">Histidyl-tRNA synthetase</fullName>
        <shortName evidence="9">HisRS</shortName>
    </alternativeName>
</protein>
<dbReference type="HOGENOM" id="CLU_025113_1_1_7"/>
<dbReference type="SUPFAM" id="SSF52954">
    <property type="entry name" value="Class II aaRS ABD-related"/>
    <property type="match status" value="1"/>
</dbReference>
<dbReference type="InterPro" id="IPR033656">
    <property type="entry name" value="HisRS_anticodon"/>
</dbReference>
<dbReference type="OrthoDB" id="9800814at2"/>
<dbReference type="STRING" id="644282.Deba_0877"/>
<reference evidence="12 13" key="1">
    <citation type="journal article" date="2010" name="Stand. Genomic Sci.">
        <title>Complete genome sequence of Desulfarculus baarsii type strain (2st14).</title>
        <authorList>
            <person name="Sun H."/>
            <person name="Spring S."/>
            <person name="Lapidus A."/>
            <person name="Davenport K."/>
            <person name="Del Rio T.G."/>
            <person name="Tice H."/>
            <person name="Nolan M."/>
            <person name="Copeland A."/>
            <person name="Cheng J.F."/>
            <person name="Lucas S."/>
            <person name="Tapia R."/>
            <person name="Goodwin L."/>
            <person name="Pitluck S."/>
            <person name="Ivanova N."/>
            <person name="Pagani I."/>
            <person name="Mavromatis K."/>
            <person name="Ovchinnikova G."/>
            <person name="Pati A."/>
            <person name="Chen A."/>
            <person name="Palaniappan K."/>
            <person name="Hauser L."/>
            <person name="Chang Y.J."/>
            <person name="Jeffries C.D."/>
            <person name="Detter J.C."/>
            <person name="Han C."/>
            <person name="Rohde M."/>
            <person name="Brambilla E."/>
            <person name="Goker M."/>
            <person name="Woyke T."/>
            <person name="Bristow J."/>
            <person name="Eisen J.A."/>
            <person name="Markowitz V."/>
            <person name="Hugenholtz P."/>
            <person name="Kyrpides N.C."/>
            <person name="Klenk H.P."/>
            <person name="Land M."/>
        </authorList>
    </citation>
    <scope>NUCLEOTIDE SEQUENCE [LARGE SCALE GENOMIC DNA]</scope>
    <source>
        <strain evidence="13">ATCC 33931 / DSM 2075 / LMG 7858 / VKM B-1802 / 2st14</strain>
    </source>
</reference>
<gene>
    <name evidence="9" type="primary">hisS</name>
    <name evidence="12" type="ordered locus">Deba_0877</name>
</gene>
<dbReference type="InterPro" id="IPR006195">
    <property type="entry name" value="aa-tRNA-synth_II"/>
</dbReference>
<dbReference type="HAMAP" id="MF_00127">
    <property type="entry name" value="His_tRNA_synth"/>
    <property type="match status" value="1"/>
</dbReference>
<evidence type="ECO:0000256" key="9">
    <source>
        <dbReference type="HAMAP-Rule" id="MF_00127"/>
    </source>
</evidence>
<evidence type="ECO:0000256" key="2">
    <source>
        <dbReference type="ARBA" id="ARBA00011738"/>
    </source>
</evidence>
<feature type="binding site" evidence="10">
    <location>
        <begin position="81"/>
        <end position="83"/>
    </location>
    <ligand>
        <name>L-histidine</name>
        <dbReference type="ChEBI" id="CHEBI:57595"/>
    </ligand>
</feature>
<keyword evidence="9" id="KW-0963">Cytoplasm</keyword>
<dbReference type="GO" id="GO:0005737">
    <property type="term" value="C:cytoplasm"/>
    <property type="evidence" value="ECO:0007669"/>
    <property type="project" value="UniProtKB-SubCell"/>
</dbReference>
<dbReference type="GO" id="GO:0004821">
    <property type="term" value="F:histidine-tRNA ligase activity"/>
    <property type="evidence" value="ECO:0007669"/>
    <property type="project" value="UniProtKB-UniRule"/>
</dbReference>
<dbReference type="GO" id="GO:0005524">
    <property type="term" value="F:ATP binding"/>
    <property type="evidence" value="ECO:0007669"/>
    <property type="project" value="UniProtKB-UniRule"/>
</dbReference>
<dbReference type="InterPro" id="IPR041715">
    <property type="entry name" value="HisRS-like_core"/>
</dbReference>
<dbReference type="InterPro" id="IPR004154">
    <property type="entry name" value="Anticodon-bd"/>
</dbReference>
<feature type="binding site" evidence="10">
    <location>
        <position position="126"/>
    </location>
    <ligand>
        <name>L-histidine</name>
        <dbReference type="ChEBI" id="CHEBI:57595"/>
    </ligand>
</feature>
<dbReference type="PIRSF" id="PIRSF001549">
    <property type="entry name" value="His-tRNA_synth"/>
    <property type="match status" value="1"/>
</dbReference>
<dbReference type="eggNOG" id="COG0124">
    <property type="taxonomic scope" value="Bacteria"/>
</dbReference>
<feature type="binding site" evidence="10">
    <location>
        <begin position="261"/>
        <end position="262"/>
    </location>
    <ligand>
        <name>L-histidine</name>
        <dbReference type="ChEBI" id="CHEBI:57595"/>
    </ligand>
</feature>
<feature type="binding site" evidence="10">
    <location>
        <position position="257"/>
    </location>
    <ligand>
        <name>L-histidine</name>
        <dbReference type="ChEBI" id="CHEBI:57595"/>
    </ligand>
</feature>
<name>E1QFB1_DESB2</name>
<dbReference type="EMBL" id="CP002085">
    <property type="protein sequence ID" value="ADK84247.1"/>
    <property type="molecule type" value="Genomic_DNA"/>
</dbReference>
<dbReference type="InterPro" id="IPR036621">
    <property type="entry name" value="Anticodon-bd_dom_sf"/>
</dbReference>
<keyword evidence="5 9" id="KW-0067">ATP-binding</keyword>
<keyword evidence="6 9" id="KW-0648">Protein biosynthesis</keyword>
<evidence type="ECO:0000256" key="8">
    <source>
        <dbReference type="ARBA" id="ARBA00047639"/>
    </source>
</evidence>
<dbReference type="CDD" id="cd00859">
    <property type="entry name" value="HisRS_anticodon"/>
    <property type="match status" value="1"/>
</dbReference>
<evidence type="ECO:0000256" key="7">
    <source>
        <dbReference type="ARBA" id="ARBA00023146"/>
    </source>
</evidence>
<comment type="similarity">
    <text evidence="1 9">Belongs to the class-II aminoacyl-tRNA synthetase family.</text>
</comment>
<comment type="subunit">
    <text evidence="2 9">Homodimer.</text>
</comment>
<evidence type="ECO:0000256" key="5">
    <source>
        <dbReference type="ARBA" id="ARBA00022840"/>
    </source>
</evidence>
<dbReference type="Proteomes" id="UP000009047">
    <property type="component" value="Chromosome"/>
</dbReference>
<comment type="catalytic activity">
    <reaction evidence="8 9">
        <text>tRNA(His) + L-histidine + ATP = L-histidyl-tRNA(His) + AMP + diphosphate + H(+)</text>
        <dbReference type="Rhea" id="RHEA:17313"/>
        <dbReference type="Rhea" id="RHEA-COMP:9665"/>
        <dbReference type="Rhea" id="RHEA-COMP:9689"/>
        <dbReference type="ChEBI" id="CHEBI:15378"/>
        <dbReference type="ChEBI" id="CHEBI:30616"/>
        <dbReference type="ChEBI" id="CHEBI:33019"/>
        <dbReference type="ChEBI" id="CHEBI:57595"/>
        <dbReference type="ChEBI" id="CHEBI:78442"/>
        <dbReference type="ChEBI" id="CHEBI:78527"/>
        <dbReference type="ChEBI" id="CHEBI:456215"/>
        <dbReference type="EC" id="6.1.1.21"/>
    </reaction>
</comment>
<dbReference type="AlphaFoldDB" id="E1QFB1"/>
<evidence type="ECO:0000313" key="12">
    <source>
        <dbReference type="EMBL" id="ADK84247.1"/>
    </source>
</evidence>
<evidence type="ECO:0000256" key="4">
    <source>
        <dbReference type="ARBA" id="ARBA00022741"/>
    </source>
</evidence>
<sequence>MSVQAVRGMKDVMAPEVGKWQFIEATARRVFDCFGFDEIKTPVLEKTELFVRSIGETTDIVEKEMYTFADRGGDMLSLRPEATAGVLRAYVENKLHAQPGPHRLFTIGPMFRRERPQKGRLRQFHQLNCEVLGDEGPLVDAELLVMLDHLLKELGLRNVEIVLNSLGCPECRPAFRQALSAFLRGRAGELCPDCQRRLERNPLRVLDCKAEGCRQAAQGAPSIAEHLCPACADHLAQVRGMLAAAGVQYKIDPKLVRGLDYYVRTTFEALAGDLGAQNAVAGGGRYDGLIQALGGPAEGGVGFGCGLERLALLLADDPRWRREPALFVAALGAGPRAWAFELTQRLRRAGLRVEMMSQDKSLKAQMRRADKLGARRALIVGEQELADGVAQLKDMAAAGRQEPLPLDGAFEALRKLI</sequence>
<evidence type="ECO:0000256" key="10">
    <source>
        <dbReference type="PIRSR" id="PIRSR001549-1"/>
    </source>
</evidence>
<evidence type="ECO:0000256" key="1">
    <source>
        <dbReference type="ARBA" id="ARBA00008226"/>
    </source>
</evidence>
<dbReference type="InterPro" id="IPR004516">
    <property type="entry name" value="HisRS/HisZ"/>
</dbReference>
<dbReference type="Gene3D" id="3.40.50.800">
    <property type="entry name" value="Anticodon-binding domain"/>
    <property type="match status" value="1"/>
</dbReference>
<keyword evidence="7 9" id="KW-0030">Aminoacyl-tRNA synthetase</keyword>
<dbReference type="Pfam" id="PF03129">
    <property type="entry name" value="HGTP_anticodon"/>
    <property type="match status" value="1"/>
</dbReference>
<dbReference type="Gene3D" id="3.30.930.10">
    <property type="entry name" value="Bira Bifunctional Protein, Domain 2"/>
    <property type="match status" value="1"/>
</dbReference>
<organism evidence="12 13">
    <name type="scientific">Desulfarculus baarsii (strain ATCC 33931 / DSM 2075 / LMG 7858 / VKM B-1802 / 2st14)</name>
    <dbReference type="NCBI Taxonomy" id="644282"/>
    <lineage>
        <taxon>Bacteria</taxon>
        <taxon>Pseudomonadati</taxon>
        <taxon>Thermodesulfobacteriota</taxon>
        <taxon>Desulfarculia</taxon>
        <taxon>Desulfarculales</taxon>
        <taxon>Desulfarculaceae</taxon>
        <taxon>Desulfarculus</taxon>
    </lineage>
</organism>
<dbReference type="PANTHER" id="PTHR43707:SF1">
    <property type="entry name" value="HISTIDINE--TRNA LIGASE, MITOCHONDRIAL-RELATED"/>
    <property type="match status" value="1"/>
</dbReference>
<feature type="domain" description="Aminoacyl-transfer RNA synthetases class-II family profile" evidence="11">
    <location>
        <begin position="20"/>
        <end position="324"/>
    </location>
</feature>
<dbReference type="PANTHER" id="PTHR43707">
    <property type="entry name" value="HISTIDYL-TRNA SYNTHETASE"/>
    <property type="match status" value="1"/>
</dbReference>
<proteinExistence type="inferred from homology"/>
<dbReference type="GO" id="GO:0006427">
    <property type="term" value="P:histidyl-tRNA aminoacylation"/>
    <property type="evidence" value="ECO:0007669"/>
    <property type="project" value="UniProtKB-UniRule"/>
</dbReference>
<evidence type="ECO:0000313" key="13">
    <source>
        <dbReference type="Proteomes" id="UP000009047"/>
    </source>
</evidence>
<evidence type="ECO:0000256" key="6">
    <source>
        <dbReference type="ARBA" id="ARBA00022917"/>
    </source>
</evidence>
<evidence type="ECO:0000259" key="11">
    <source>
        <dbReference type="PROSITE" id="PS50862"/>
    </source>
</evidence>